<dbReference type="Gene3D" id="3.30.70.330">
    <property type="match status" value="1"/>
</dbReference>
<dbReference type="InterPro" id="IPR035979">
    <property type="entry name" value="RBD_domain_sf"/>
</dbReference>
<dbReference type="Gene3D" id="3.40.50.300">
    <property type="entry name" value="P-loop containing nucleotide triphosphate hydrolases"/>
    <property type="match status" value="1"/>
</dbReference>
<evidence type="ECO:0000256" key="1">
    <source>
        <dbReference type="ARBA" id="ARBA00022737"/>
    </source>
</evidence>
<organism evidence="5 6">
    <name type="scientific">Castilleja foliolosa</name>
    <dbReference type="NCBI Taxonomy" id="1961234"/>
    <lineage>
        <taxon>Eukaryota</taxon>
        <taxon>Viridiplantae</taxon>
        <taxon>Streptophyta</taxon>
        <taxon>Embryophyta</taxon>
        <taxon>Tracheophyta</taxon>
        <taxon>Spermatophyta</taxon>
        <taxon>Magnoliopsida</taxon>
        <taxon>eudicotyledons</taxon>
        <taxon>Gunneridae</taxon>
        <taxon>Pentapetalae</taxon>
        <taxon>asterids</taxon>
        <taxon>lamiids</taxon>
        <taxon>Lamiales</taxon>
        <taxon>Orobanchaceae</taxon>
        <taxon>Pedicularideae</taxon>
        <taxon>Castillejinae</taxon>
        <taxon>Castilleja</taxon>
    </lineage>
</organism>
<keyword evidence="1" id="KW-0677">Repeat</keyword>
<dbReference type="InterPro" id="IPR000795">
    <property type="entry name" value="T_Tr_GTP-bd_dom"/>
</dbReference>
<dbReference type="InterPro" id="IPR012677">
    <property type="entry name" value="Nucleotide-bd_a/b_plait_sf"/>
</dbReference>
<dbReference type="SUPFAM" id="SSF52540">
    <property type="entry name" value="P-loop containing nucleoside triphosphate hydrolases"/>
    <property type="match status" value="1"/>
</dbReference>
<evidence type="ECO:0000313" key="5">
    <source>
        <dbReference type="EMBL" id="KAL3629014.1"/>
    </source>
</evidence>
<proteinExistence type="predicted"/>
<dbReference type="Pfam" id="PF11835">
    <property type="entry name" value="RRM_8"/>
    <property type="match status" value="1"/>
</dbReference>
<dbReference type="AlphaFoldDB" id="A0ABD3CIE0"/>
<comment type="caution">
    <text evidence="5">The sequence shown here is derived from an EMBL/GenBank/DDBJ whole genome shotgun (WGS) entry which is preliminary data.</text>
</comment>
<protein>
    <recommendedName>
        <fullName evidence="7">RRM domain-containing protein</fullName>
    </recommendedName>
</protein>
<evidence type="ECO:0000313" key="6">
    <source>
        <dbReference type="Proteomes" id="UP001632038"/>
    </source>
</evidence>
<evidence type="ECO:0000259" key="4">
    <source>
        <dbReference type="Pfam" id="PF11835"/>
    </source>
</evidence>
<dbReference type="InterPro" id="IPR021790">
    <property type="entry name" value="PTBP1-like_RRM2"/>
</dbReference>
<dbReference type="EMBL" id="JAVIJP010000035">
    <property type="protein sequence ID" value="KAL3629014.1"/>
    <property type="molecule type" value="Genomic_DNA"/>
</dbReference>
<dbReference type="Proteomes" id="UP001632038">
    <property type="component" value="Unassembled WGS sequence"/>
</dbReference>
<dbReference type="PANTHER" id="PTHR15592">
    <property type="entry name" value="MATRIN 3/NUCLEAR PROTEIN 220-RELATED"/>
    <property type="match status" value="1"/>
</dbReference>
<name>A0ABD3CIE0_9LAMI</name>
<accession>A0ABD3CIE0</accession>
<evidence type="ECO:0000259" key="3">
    <source>
        <dbReference type="Pfam" id="PF00009"/>
    </source>
</evidence>
<dbReference type="InterPro" id="IPR027417">
    <property type="entry name" value="P-loop_NTPase"/>
</dbReference>
<feature type="domain" description="PTBP1-like RNA recognition motif 2" evidence="4">
    <location>
        <begin position="113"/>
        <end position="191"/>
    </location>
</feature>
<dbReference type="GO" id="GO:0003723">
    <property type="term" value="F:RNA binding"/>
    <property type="evidence" value="ECO:0007669"/>
    <property type="project" value="UniProtKB-KW"/>
</dbReference>
<evidence type="ECO:0008006" key="7">
    <source>
        <dbReference type="Google" id="ProtNLM"/>
    </source>
</evidence>
<feature type="domain" description="Tr-type G" evidence="3">
    <location>
        <begin position="199"/>
        <end position="313"/>
    </location>
</feature>
<dbReference type="SUPFAM" id="SSF54928">
    <property type="entry name" value="RNA-binding domain, RBD"/>
    <property type="match status" value="1"/>
</dbReference>
<evidence type="ECO:0000256" key="2">
    <source>
        <dbReference type="ARBA" id="ARBA00022884"/>
    </source>
</evidence>
<keyword evidence="6" id="KW-1185">Reference proteome</keyword>
<dbReference type="Pfam" id="PF00009">
    <property type="entry name" value="GTP_EFTU"/>
    <property type="match status" value="1"/>
</dbReference>
<keyword evidence="2" id="KW-0694">RNA-binding</keyword>
<sequence length="406" mass="46988">MREHEFPTVWCSSMNGPKRDPPKSDGSEPLTWLYKTDKYFEFFGTSPDERLRLVASMLEGPAADWFHWRMSSGLIDDWDDFVRKFKQRFDPMYYVDYFDRLKMSKPPREEEPSRILLVTIHDMLYPMTVEVLHQVFDPHGVVDKIVTFQKSAGIQALIRYRSHESAISARNYFLHGRDIYNDCCRFDIQFSDLDKLQVNFNDERAHDITIPIAAVEYKTENRHVAHSDEVKNLSTDTAHIKDVIVDVSDTGDPVPQTNQAEVSDMVVVLNKLDQVDDEELVELIVVEVRESLTSSEVSGDNISIDCGSAFAFEVLMASPKIKRVGNKPVDTFYKLEGPTVIIIAERLNPNVVYFLSYTLRTRWFFKSGRMLWIRAGQLGRGPKSRRRAETRFNRVEVNDLDTNRIV</sequence>
<gene>
    <name evidence="5" type="ORF">CASFOL_027075</name>
</gene>
<reference evidence="6" key="1">
    <citation type="journal article" date="2024" name="IScience">
        <title>Strigolactones Initiate the Formation of Haustorium-like Structures in Castilleja.</title>
        <authorList>
            <person name="Buerger M."/>
            <person name="Peterson D."/>
            <person name="Chory J."/>
        </authorList>
    </citation>
    <scope>NUCLEOTIDE SEQUENCE [LARGE SCALE GENOMIC DNA]</scope>
</reference>